<feature type="chain" id="PRO_5044863319" evidence="2">
    <location>
        <begin position="22"/>
        <end position="148"/>
    </location>
</feature>
<evidence type="ECO:0000256" key="2">
    <source>
        <dbReference type="SAM" id="SignalP"/>
    </source>
</evidence>
<dbReference type="InterPro" id="IPR049306">
    <property type="entry name" value="GLV1-2"/>
</dbReference>
<feature type="compositionally biased region" description="Low complexity" evidence="1">
    <location>
        <begin position="70"/>
        <end position="82"/>
    </location>
</feature>
<dbReference type="EMBL" id="JBJXBP010000003">
    <property type="protein sequence ID" value="KAL3840719.1"/>
    <property type="molecule type" value="Genomic_DNA"/>
</dbReference>
<gene>
    <name evidence="3" type="ORF">ACJIZ3_025310</name>
</gene>
<keyword evidence="2" id="KW-0732">Signal</keyword>
<evidence type="ECO:0000313" key="3">
    <source>
        <dbReference type="EMBL" id="KAL3840719.1"/>
    </source>
</evidence>
<comment type="caution">
    <text evidence="3">The sequence shown here is derived from an EMBL/GenBank/DDBJ whole genome shotgun (WGS) entry which is preliminary data.</text>
</comment>
<proteinExistence type="predicted"/>
<dbReference type="PANTHER" id="PTHR33743">
    <property type="entry name" value="PROTEIN GOLVEN 6-RELATED"/>
    <property type="match status" value="1"/>
</dbReference>
<evidence type="ECO:0000313" key="4">
    <source>
        <dbReference type="Proteomes" id="UP001634393"/>
    </source>
</evidence>
<dbReference type="Pfam" id="PF21529">
    <property type="entry name" value="GLV1-2"/>
    <property type="match status" value="1"/>
</dbReference>
<evidence type="ECO:0000256" key="1">
    <source>
        <dbReference type="SAM" id="MobiDB-lite"/>
    </source>
</evidence>
<dbReference type="Proteomes" id="UP001634393">
    <property type="component" value="Unassembled WGS sequence"/>
</dbReference>
<dbReference type="AlphaFoldDB" id="A0ABD3TU83"/>
<feature type="signal peptide" evidence="2">
    <location>
        <begin position="1"/>
        <end position="21"/>
    </location>
</feature>
<reference evidence="3 4" key="1">
    <citation type="submission" date="2024-12" db="EMBL/GenBank/DDBJ databases">
        <title>The unique morphological basis and parallel evolutionary history of personate flowers in Penstemon.</title>
        <authorList>
            <person name="Depatie T.H."/>
            <person name="Wessinger C.A."/>
        </authorList>
    </citation>
    <scope>NUCLEOTIDE SEQUENCE [LARGE SCALE GENOMIC DNA]</scope>
    <source>
        <strain evidence="3">WTNN_2</strain>
        <tissue evidence="3">Leaf</tissue>
    </source>
</reference>
<name>A0ABD3TU83_9LAMI</name>
<keyword evidence="4" id="KW-1185">Reference proteome</keyword>
<sequence length="148" mass="16796">MRLLLLLPLLLLSSLVLQAQGIRLIRKEYSISDKQHNIHEILLGEKNNDEFEDVILRKDKHLSGSIRKLTTTPSIATTTTIPKNDKNEENKAHPLSKSSSTNEKLHRKEEDMSVNSSSKSEVQEPYPDLLDVAGMDYSLARRKSPIHN</sequence>
<organism evidence="3 4">
    <name type="scientific">Penstemon smallii</name>
    <dbReference type="NCBI Taxonomy" id="265156"/>
    <lineage>
        <taxon>Eukaryota</taxon>
        <taxon>Viridiplantae</taxon>
        <taxon>Streptophyta</taxon>
        <taxon>Embryophyta</taxon>
        <taxon>Tracheophyta</taxon>
        <taxon>Spermatophyta</taxon>
        <taxon>Magnoliopsida</taxon>
        <taxon>eudicotyledons</taxon>
        <taxon>Gunneridae</taxon>
        <taxon>Pentapetalae</taxon>
        <taxon>asterids</taxon>
        <taxon>lamiids</taxon>
        <taxon>Lamiales</taxon>
        <taxon>Plantaginaceae</taxon>
        <taxon>Cheloneae</taxon>
        <taxon>Penstemon</taxon>
    </lineage>
</organism>
<feature type="compositionally biased region" description="Basic and acidic residues" evidence="1">
    <location>
        <begin position="83"/>
        <end position="92"/>
    </location>
</feature>
<accession>A0ABD3TU83</accession>
<protein>
    <submittedName>
        <fullName evidence="3">Uncharacterized protein</fullName>
    </submittedName>
</protein>
<feature type="region of interest" description="Disordered" evidence="1">
    <location>
        <begin position="67"/>
        <end position="130"/>
    </location>
</feature>
<dbReference type="PANTHER" id="PTHR33743:SF19">
    <property type="entry name" value="PROTEIN GOLVEN 6"/>
    <property type="match status" value="1"/>
</dbReference>